<dbReference type="GO" id="GO:0005886">
    <property type="term" value="C:plasma membrane"/>
    <property type="evidence" value="ECO:0007669"/>
    <property type="project" value="UniProtKB-SubCell"/>
</dbReference>
<keyword evidence="7" id="KW-0067">ATP-binding</keyword>
<dbReference type="GO" id="GO:0140359">
    <property type="term" value="F:ABC-type transporter activity"/>
    <property type="evidence" value="ECO:0007669"/>
    <property type="project" value="InterPro"/>
</dbReference>
<protein>
    <recommendedName>
        <fullName evidence="15">ABC transporter domain-containing protein</fullName>
    </recommendedName>
</protein>
<dbReference type="InterPro" id="IPR027417">
    <property type="entry name" value="P-loop_NTPase"/>
</dbReference>
<evidence type="ECO:0000256" key="5">
    <source>
        <dbReference type="ARBA" id="ARBA00022741"/>
    </source>
</evidence>
<keyword evidence="5" id="KW-0547">Nucleotide-binding</keyword>
<dbReference type="SMART" id="SM00382">
    <property type="entry name" value="AAA"/>
    <property type="match status" value="1"/>
</dbReference>
<dbReference type="HOGENOM" id="CLU_000604_84_3_9"/>
<dbReference type="AlphaFoldDB" id="B7AUH5"/>
<dbReference type="PROSITE" id="PS50893">
    <property type="entry name" value="ABC_TRANSPORTER_2"/>
    <property type="match status" value="1"/>
</dbReference>
<dbReference type="STRING" id="483218.BACPEC_02373"/>
<feature type="transmembrane region" description="Helical" evidence="10">
    <location>
        <begin position="289"/>
        <end position="305"/>
    </location>
</feature>
<evidence type="ECO:0000256" key="4">
    <source>
        <dbReference type="ARBA" id="ARBA00022692"/>
    </source>
</evidence>
<keyword evidence="6" id="KW-0788">Thiol protease</keyword>
<feature type="domain" description="ABC transmembrane type-1" evidence="12">
    <location>
        <begin position="20"/>
        <end position="319"/>
    </location>
</feature>
<keyword evidence="8 10" id="KW-1133">Transmembrane helix</keyword>
<evidence type="ECO:0000256" key="3">
    <source>
        <dbReference type="ARBA" id="ARBA00022475"/>
    </source>
</evidence>
<evidence type="ECO:0008006" key="15">
    <source>
        <dbReference type="Google" id="ProtNLM"/>
    </source>
</evidence>
<dbReference type="InterPro" id="IPR003593">
    <property type="entry name" value="AAA+_ATPase"/>
</dbReference>
<dbReference type="InterPro" id="IPR017871">
    <property type="entry name" value="ABC_transporter-like_CS"/>
</dbReference>
<evidence type="ECO:0000256" key="9">
    <source>
        <dbReference type="ARBA" id="ARBA00023136"/>
    </source>
</evidence>
<evidence type="ECO:0000256" key="1">
    <source>
        <dbReference type="ARBA" id="ARBA00004651"/>
    </source>
</evidence>
<dbReference type="Proteomes" id="UP000003136">
    <property type="component" value="Unassembled WGS sequence"/>
</dbReference>
<evidence type="ECO:0000256" key="6">
    <source>
        <dbReference type="ARBA" id="ARBA00022807"/>
    </source>
</evidence>
<dbReference type="SUPFAM" id="SSF52540">
    <property type="entry name" value="P-loop containing nucleoside triphosphate hydrolases"/>
    <property type="match status" value="1"/>
</dbReference>
<dbReference type="FunFam" id="3.40.50.300:FF:000299">
    <property type="entry name" value="ABC transporter ATP-binding protein/permease"/>
    <property type="match status" value="1"/>
</dbReference>
<reference evidence="13 14" key="2">
    <citation type="submission" date="2008-11" db="EMBL/GenBank/DDBJ databases">
        <authorList>
            <person name="Fulton L."/>
            <person name="Clifton S."/>
            <person name="Fulton B."/>
            <person name="Xu J."/>
            <person name="Minx P."/>
            <person name="Pepin K.H."/>
            <person name="Johnson M."/>
            <person name="Bhonagiri V."/>
            <person name="Nash W.E."/>
            <person name="Mardis E.R."/>
            <person name="Wilson R.K."/>
        </authorList>
    </citation>
    <scope>NUCLEOTIDE SEQUENCE [LARGE SCALE GENOMIC DNA]</scope>
    <source>
        <strain evidence="13 14">ATCC 43243</strain>
    </source>
</reference>
<feature type="transmembrane region" description="Helical" evidence="10">
    <location>
        <begin position="68"/>
        <end position="87"/>
    </location>
</feature>
<dbReference type="eggNOG" id="COG1132">
    <property type="taxonomic scope" value="Bacteria"/>
</dbReference>
<name>B7AUH5_9FIRM</name>
<feature type="transmembrane region" description="Helical" evidence="10">
    <location>
        <begin position="20"/>
        <end position="48"/>
    </location>
</feature>
<dbReference type="InterPro" id="IPR039421">
    <property type="entry name" value="Type_1_exporter"/>
</dbReference>
<keyword evidence="14" id="KW-1185">Reference proteome</keyword>
<dbReference type="Gene3D" id="1.20.1560.10">
    <property type="entry name" value="ABC transporter type 1, transmembrane domain"/>
    <property type="match status" value="1"/>
</dbReference>
<evidence type="ECO:0000256" key="2">
    <source>
        <dbReference type="ARBA" id="ARBA00022448"/>
    </source>
</evidence>
<keyword evidence="3" id="KW-1003">Cell membrane</keyword>
<keyword evidence="6" id="KW-0378">Hydrolase</keyword>
<keyword evidence="4 10" id="KW-0812">Transmembrane</keyword>
<dbReference type="GO" id="GO:0034040">
    <property type="term" value="F:ATPase-coupled lipid transmembrane transporter activity"/>
    <property type="evidence" value="ECO:0007669"/>
    <property type="project" value="TreeGrafter"/>
</dbReference>
<accession>B7AUH5</accession>
<evidence type="ECO:0000256" key="10">
    <source>
        <dbReference type="SAM" id="Phobius"/>
    </source>
</evidence>
<evidence type="ECO:0000313" key="14">
    <source>
        <dbReference type="Proteomes" id="UP000003136"/>
    </source>
</evidence>
<feature type="domain" description="ABC transporter" evidence="11">
    <location>
        <begin position="358"/>
        <end position="585"/>
    </location>
</feature>
<evidence type="ECO:0000259" key="12">
    <source>
        <dbReference type="PROSITE" id="PS50929"/>
    </source>
</evidence>
<dbReference type="Pfam" id="PF00005">
    <property type="entry name" value="ABC_tran"/>
    <property type="match status" value="1"/>
</dbReference>
<reference evidence="13 14" key="1">
    <citation type="submission" date="2008-11" db="EMBL/GenBank/DDBJ databases">
        <title>Draft genome sequence of Bacteroides pectinophilus (ATCC 43243).</title>
        <authorList>
            <person name="Sudarsanam P."/>
            <person name="Ley R."/>
            <person name="Guruge J."/>
            <person name="Turnbaugh P.J."/>
            <person name="Mahowald M."/>
            <person name="Liep D."/>
            <person name="Gordon J."/>
        </authorList>
    </citation>
    <scope>NUCLEOTIDE SEQUENCE [LARGE SCALE GENOMIC DNA]</scope>
    <source>
        <strain evidence="13 14">ATCC 43243</strain>
    </source>
</reference>
<gene>
    <name evidence="13" type="ORF">BACPEC_02373</name>
</gene>
<dbReference type="InterPro" id="IPR003439">
    <property type="entry name" value="ABC_transporter-like_ATP-bd"/>
</dbReference>
<evidence type="ECO:0000256" key="7">
    <source>
        <dbReference type="ARBA" id="ARBA00022840"/>
    </source>
</evidence>
<evidence type="ECO:0000256" key="8">
    <source>
        <dbReference type="ARBA" id="ARBA00022989"/>
    </source>
</evidence>
<dbReference type="GO" id="GO:0016887">
    <property type="term" value="F:ATP hydrolysis activity"/>
    <property type="evidence" value="ECO:0007669"/>
    <property type="project" value="InterPro"/>
</dbReference>
<dbReference type="PANTHER" id="PTHR24221">
    <property type="entry name" value="ATP-BINDING CASSETTE SUB-FAMILY B"/>
    <property type="match status" value="1"/>
</dbReference>
<organism evidence="13 14">
    <name type="scientific">[Bacteroides] pectinophilus ATCC 43243</name>
    <dbReference type="NCBI Taxonomy" id="483218"/>
    <lineage>
        <taxon>Bacteria</taxon>
        <taxon>Bacillati</taxon>
        <taxon>Bacillota</taxon>
        <taxon>Clostridia</taxon>
        <taxon>Eubacteriales</taxon>
    </lineage>
</organism>
<keyword evidence="6" id="KW-0645">Protease</keyword>
<dbReference type="PROSITE" id="PS50929">
    <property type="entry name" value="ABC_TM1F"/>
    <property type="match status" value="1"/>
</dbReference>
<dbReference type="GO" id="GO:0005524">
    <property type="term" value="F:ATP binding"/>
    <property type="evidence" value="ECO:0007669"/>
    <property type="project" value="UniProtKB-KW"/>
</dbReference>
<comment type="subcellular location">
    <subcellularLocation>
        <location evidence="1">Cell membrane</location>
        <topology evidence="1">Multi-pass membrane protein</topology>
    </subcellularLocation>
</comment>
<dbReference type="EMBL" id="ABVQ01000037">
    <property type="protein sequence ID" value="EEC55866.1"/>
    <property type="molecule type" value="Genomic_DNA"/>
</dbReference>
<evidence type="ECO:0000313" key="13">
    <source>
        <dbReference type="EMBL" id="EEC55866.1"/>
    </source>
</evidence>
<dbReference type="GO" id="GO:0008234">
    <property type="term" value="F:cysteine-type peptidase activity"/>
    <property type="evidence" value="ECO:0007669"/>
    <property type="project" value="UniProtKB-KW"/>
</dbReference>
<dbReference type="Gene3D" id="3.40.50.300">
    <property type="entry name" value="P-loop containing nucleotide triphosphate hydrolases"/>
    <property type="match status" value="1"/>
</dbReference>
<dbReference type="PANTHER" id="PTHR24221:SF654">
    <property type="entry name" value="ATP-BINDING CASSETTE SUB-FAMILY B MEMBER 6"/>
    <property type="match status" value="1"/>
</dbReference>
<dbReference type="PROSITE" id="PS00211">
    <property type="entry name" value="ABC_TRANSPORTER_1"/>
    <property type="match status" value="1"/>
</dbReference>
<dbReference type="SUPFAM" id="SSF90123">
    <property type="entry name" value="ABC transporter transmembrane region"/>
    <property type="match status" value="1"/>
</dbReference>
<proteinExistence type="predicted"/>
<keyword evidence="2" id="KW-0813">Transport</keyword>
<keyword evidence="9 10" id="KW-0472">Membrane</keyword>
<dbReference type="InterPro" id="IPR011527">
    <property type="entry name" value="ABC1_TM_dom"/>
</dbReference>
<dbReference type="InterPro" id="IPR036640">
    <property type="entry name" value="ABC1_TM_sf"/>
</dbReference>
<evidence type="ECO:0000259" key="11">
    <source>
        <dbReference type="PROSITE" id="PS50893"/>
    </source>
</evidence>
<feature type="transmembrane region" description="Helical" evidence="10">
    <location>
        <begin position="175"/>
        <end position="195"/>
    </location>
</feature>
<feature type="transmembrane region" description="Helical" evidence="10">
    <location>
        <begin position="145"/>
        <end position="169"/>
    </location>
</feature>
<sequence length="585" mass="65578">MNLYKKAIHVLGKEKAWGLLGILILTILGAGAELCGVSMILPFVNAIMDPEFISGSSLLSSFQNATGMSTNGMISLLAMSLVVVYLVKNIYLVAMNNQIYKYTYRSQRDLACRMMQYYMGLPYIRLREQNSSDLIRNITADSNRCFVVILNLLQMTSELLISGVLVVYLVITDPVITILVVVIMCISMFLVLKFVKKKVSVLGQKDRYFEAQMNKCVLEAFGGVKEVKITHSEKFFMDDYYYKSTRYAELHRKCDVLGIIPKQVMEVVTIGSLMVSLTIRLLMGADPSTFIPIVSVFAVAAFRLLPSVNKIASYINSIAFHLASFNAIYESIDEMREGNEEYIENTENKPAVTLNDRFELKNLSFHYPDSDKNVIDGIDLILKKNESIAFIGPSGAGKTTLADIILGVLAPQGGQMLVDGESINDNIYNWQKRLGYIPQSIFLFDDNIRKNIAFGIPEDEIDDGMVWKALEEAQLKSFVEELPEGLETRIGERGARLSGGQKQRIGIARALYYNPDILVLDEATSALDNETEKAVMESIEKLQGSKTMIIIAHRLTTVQHCDNIYEVKDGKVIHKDKEEIFGKKA</sequence>